<dbReference type="EMBL" id="JADCSA010000010">
    <property type="protein sequence ID" value="MBE7325186.1"/>
    <property type="molecule type" value="Genomic_DNA"/>
</dbReference>
<feature type="transmembrane region" description="Helical" evidence="1">
    <location>
        <begin position="37"/>
        <end position="58"/>
    </location>
</feature>
<dbReference type="RefSeq" id="WP_193638519.1">
    <property type="nucleotide sequence ID" value="NZ_JADCSA010000010.1"/>
</dbReference>
<dbReference type="Proteomes" id="UP000756387">
    <property type="component" value="Unassembled WGS sequence"/>
</dbReference>
<organism evidence="2 3">
    <name type="scientific">Nocardioides malaquae</name>
    <dbReference type="NCBI Taxonomy" id="2773426"/>
    <lineage>
        <taxon>Bacteria</taxon>
        <taxon>Bacillati</taxon>
        <taxon>Actinomycetota</taxon>
        <taxon>Actinomycetes</taxon>
        <taxon>Propionibacteriales</taxon>
        <taxon>Nocardioidaceae</taxon>
        <taxon>Nocardioides</taxon>
    </lineage>
</organism>
<dbReference type="Pfam" id="PF12836">
    <property type="entry name" value="HHH_3"/>
    <property type="match status" value="1"/>
</dbReference>
<name>A0ABR9RUH4_9ACTN</name>
<keyword evidence="3" id="KW-1185">Reference proteome</keyword>
<sequence length="225" mass="23901">MRSRTPVWLWLLPVLTCGCLAPAGPFAIAVKTGSRQAWAWFAGSAASWIVAFTVLGLLPESESDSPAAYLASALYLLGALASTVYAVVKAPEVDWGPGPLPASPPPVGVRQAYDPNAAAIAGVQVARQKRAEALAIVHRDPDMARELRIGRPDLSRHFDDGGLVDVNHVPAATLVAALGLSPELAAQVVQAREGLGRFQHLDDLMTLAGLDLDTFQRIDDRIVLL</sequence>
<evidence type="ECO:0000256" key="1">
    <source>
        <dbReference type="SAM" id="Phobius"/>
    </source>
</evidence>
<accession>A0ABR9RUH4</accession>
<keyword evidence="1" id="KW-0812">Transmembrane</keyword>
<gene>
    <name evidence="2" type="ORF">IEQ44_11015</name>
</gene>
<comment type="caution">
    <text evidence="2">The sequence shown here is derived from an EMBL/GenBank/DDBJ whole genome shotgun (WGS) entry which is preliminary data.</text>
</comment>
<dbReference type="SUPFAM" id="SSF47781">
    <property type="entry name" value="RuvA domain 2-like"/>
    <property type="match status" value="1"/>
</dbReference>
<dbReference type="Gene3D" id="1.10.150.280">
    <property type="entry name" value="AF1531-like domain"/>
    <property type="match status" value="1"/>
</dbReference>
<keyword evidence="1" id="KW-1133">Transmembrane helix</keyword>
<dbReference type="PROSITE" id="PS51257">
    <property type="entry name" value="PROKAR_LIPOPROTEIN"/>
    <property type="match status" value="1"/>
</dbReference>
<proteinExistence type="predicted"/>
<protein>
    <submittedName>
        <fullName evidence="2">Helix-hairpin-helix domain-containing protein</fullName>
    </submittedName>
</protein>
<dbReference type="InterPro" id="IPR010994">
    <property type="entry name" value="RuvA_2-like"/>
</dbReference>
<evidence type="ECO:0000313" key="2">
    <source>
        <dbReference type="EMBL" id="MBE7325186.1"/>
    </source>
</evidence>
<evidence type="ECO:0000313" key="3">
    <source>
        <dbReference type="Proteomes" id="UP000756387"/>
    </source>
</evidence>
<keyword evidence="1" id="KW-0472">Membrane</keyword>
<reference evidence="2 3" key="1">
    <citation type="submission" date="2020-10" db="EMBL/GenBank/DDBJ databases">
        <title>Nocardioides sp. isolated from sludge.</title>
        <authorList>
            <person name="Zhang X."/>
        </authorList>
    </citation>
    <scope>NUCLEOTIDE SEQUENCE [LARGE SCALE GENOMIC DNA]</scope>
    <source>
        <strain evidence="2 3">Y6</strain>
    </source>
</reference>
<feature type="transmembrane region" description="Helical" evidence="1">
    <location>
        <begin position="67"/>
        <end position="88"/>
    </location>
</feature>